<dbReference type="HAMAP" id="MF_01818">
    <property type="entry name" value="RNase_Z_BN"/>
    <property type="match status" value="1"/>
</dbReference>
<dbReference type="InterPro" id="IPR036866">
    <property type="entry name" value="RibonucZ/Hydroxyglut_hydro"/>
</dbReference>
<dbReference type="GO" id="GO:0042781">
    <property type="term" value="F:3'-tRNA processing endoribonuclease activity"/>
    <property type="evidence" value="ECO:0007669"/>
    <property type="project" value="TreeGrafter"/>
</dbReference>
<name>A0A6J6QEH9_9ZZZZ</name>
<keyword evidence="5" id="KW-0479">Metal-binding</keyword>
<keyword evidence="8" id="KW-0862">Zinc</keyword>
<evidence type="ECO:0000256" key="8">
    <source>
        <dbReference type="ARBA" id="ARBA00022833"/>
    </source>
</evidence>
<proteinExistence type="inferred from homology"/>
<feature type="domain" description="Metallo-beta-lactamase" evidence="9">
    <location>
        <begin position="15"/>
        <end position="204"/>
    </location>
</feature>
<dbReference type="PANTHER" id="PTHR46018:SF2">
    <property type="entry name" value="ZINC PHOSPHODIESTERASE ELAC PROTEIN 1"/>
    <property type="match status" value="1"/>
</dbReference>
<dbReference type="Gene3D" id="3.60.15.10">
    <property type="entry name" value="Ribonuclease Z/Hydroxyacylglutathione hydrolase-like"/>
    <property type="match status" value="1"/>
</dbReference>
<evidence type="ECO:0000256" key="3">
    <source>
        <dbReference type="ARBA" id="ARBA00022694"/>
    </source>
</evidence>
<keyword evidence="6" id="KW-0255">Endonuclease</keyword>
<evidence type="ECO:0000256" key="1">
    <source>
        <dbReference type="ARBA" id="ARBA00001947"/>
    </source>
</evidence>
<dbReference type="AlphaFoldDB" id="A0A6J6QEH9"/>
<dbReference type="InterPro" id="IPR013471">
    <property type="entry name" value="RNase_Z/BN"/>
</dbReference>
<evidence type="ECO:0000256" key="4">
    <source>
        <dbReference type="ARBA" id="ARBA00022722"/>
    </source>
</evidence>
<organism evidence="10">
    <name type="scientific">freshwater metagenome</name>
    <dbReference type="NCBI Taxonomy" id="449393"/>
    <lineage>
        <taxon>unclassified sequences</taxon>
        <taxon>metagenomes</taxon>
        <taxon>ecological metagenomes</taxon>
    </lineage>
</organism>
<evidence type="ECO:0000313" key="10">
    <source>
        <dbReference type="EMBL" id="CAB4707843.1"/>
    </source>
</evidence>
<dbReference type="NCBIfam" id="TIGR02651">
    <property type="entry name" value="RNase_Z"/>
    <property type="match status" value="1"/>
</dbReference>
<evidence type="ECO:0000256" key="5">
    <source>
        <dbReference type="ARBA" id="ARBA00022723"/>
    </source>
</evidence>
<dbReference type="PANTHER" id="PTHR46018">
    <property type="entry name" value="ZINC PHOSPHODIESTERASE ELAC PROTEIN 1"/>
    <property type="match status" value="1"/>
</dbReference>
<dbReference type="InterPro" id="IPR001279">
    <property type="entry name" value="Metallo-B-lactamas"/>
</dbReference>
<keyword evidence="3" id="KW-0819">tRNA processing</keyword>
<keyword evidence="4" id="KW-0540">Nuclease</keyword>
<dbReference type="Pfam" id="PF00753">
    <property type="entry name" value="Lactamase_B"/>
    <property type="match status" value="1"/>
</dbReference>
<dbReference type="NCBIfam" id="NF000801">
    <property type="entry name" value="PRK00055.1-3"/>
    <property type="match status" value="1"/>
</dbReference>
<evidence type="ECO:0000256" key="2">
    <source>
        <dbReference type="ARBA" id="ARBA00011738"/>
    </source>
</evidence>
<keyword evidence="7" id="KW-0378">Hydrolase</keyword>
<sequence length="323" mass="34970">MFLGTSASAPTARRNPSALLIRRGGERLLFDCGEGTQRQLLRSTVGLVDLEEIFLTHFHADHFLGLPGMLKTFALRAREVPLTIYGPPGLRALYDSMRVVFGRLPYPVELTEIHAGDSLQRDGYRLLAFPVDHGQNALGYALVEDDRPGRFDVELADTLGIPFGPARGLLQRGEAITLDDGTVVSPDAVLGEARSGRRVVYTGDTAPSTIVETMATGADLLIHEATFTREESERARDTEHSTAYDAATLAQNAGVGLLALTHISTRYFGSEIATEATAVFPNTVVPRDFDIIEVPFAERGEPTLIRLGARPERESPAGTGASQ</sequence>
<dbReference type="SUPFAM" id="SSF56281">
    <property type="entry name" value="Metallo-hydrolase/oxidoreductase"/>
    <property type="match status" value="1"/>
</dbReference>
<comment type="subunit">
    <text evidence="2">Homodimer.</text>
</comment>
<dbReference type="Pfam" id="PF12706">
    <property type="entry name" value="Lactamase_B_2"/>
    <property type="match status" value="1"/>
</dbReference>
<comment type="cofactor">
    <cofactor evidence="1">
        <name>Zn(2+)</name>
        <dbReference type="ChEBI" id="CHEBI:29105"/>
    </cofactor>
</comment>
<evidence type="ECO:0000256" key="7">
    <source>
        <dbReference type="ARBA" id="ARBA00022801"/>
    </source>
</evidence>
<dbReference type="CDD" id="cd07717">
    <property type="entry name" value="RNaseZ_ZiPD-like_MBL-fold"/>
    <property type="match status" value="1"/>
</dbReference>
<dbReference type="EMBL" id="CAEZXP010000008">
    <property type="protein sequence ID" value="CAB4707843.1"/>
    <property type="molecule type" value="Genomic_DNA"/>
</dbReference>
<reference evidence="10" key="1">
    <citation type="submission" date="2020-05" db="EMBL/GenBank/DDBJ databases">
        <authorList>
            <person name="Chiriac C."/>
            <person name="Salcher M."/>
            <person name="Ghai R."/>
            <person name="Kavagutti S V."/>
        </authorList>
    </citation>
    <scope>NUCLEOTIDE SEQUENCE</scope>
</reference>
<protein>
    <submittedName>
        <fullName evidence="10">Unannotated protein</fullName>
    </submittedName>
</protein>
<evidence type="ECO:0000256" key="6">
    <source>
        <dbReference type="ARBA" id="ARBA00022759"/>
    </source>
</evidence>
<gene>
    <name evidence="10" type="ORF">UFOPK2399_01792</name>
</gene>
<dbReference type="GO" id="GO:0046872">
    <property type="term" value="F:metal ion binding"/>
    <property type="evidence" value="ECO:0007669"/>
    <property type="project" value="UniProtKB-KW"/>
</dbReference>
<dbReference type="SMART" id="SM00849">
    <property type="entry name" value="Lactamase_B"/>
    <property type="match status" value="1"/>
</dbReference>
<accession>A0A6J6QEH9</accession>
<evidence type="ECO:0000259" key="9">
    <source>
        <dbReference type="SMART" id="SM00849"/>
    </source>
</evidence>